<feature type="compositionally biased region" description="Low complexity" evidence="1">
    <location>
        <begin position="152"/>
        <end position="161"/>
    </location>
</feature>
<dbReference type="EMBL" id="JALJOU010000001">
    <property type="protein sequence ID" value="KAK9846488.1"/>
    <property type="molecule type" value="Genomic_DNA"/>
</dbReference>
<accession>A0AAW1SJA4</accession>
<reference evidence="2 3" key="1">
    <citation type="journal article" date="2024" name="Nat. Commun.">
        <title>Phylogenomics reveals the evolutionary origins of lichenization in chlorophyte algae.</title>
        <authorList>
            <person name="Puginier C."/>
            <person name="Libourel C."/>
            <person name="Otte J."/>
            <person name="Skaloud P."/>
            <person name="Haon M."/>
            <person name="Grisel S."/>
            <person name="Petersen M."/>
            <person name="Berrin J.G."/>
            <person name="Delaux P.M."/>
            <person name="Dal Grande F."/>
            <person name="Keller J."/>
        </authorList>
    </citation>
    <scope>NUCLEOTIDE SEQUENCE [LARGE SCALE GENOMIC DNA]</scope>
    <source>
        <strain evidence="2 3">SAG 245.80</strain>
    </source>
</reference>
<keyword evidence="3" id="KW-1185">Reference proteome</keyword>
<sequence>MTETMDAWDFGKRKDGEERRKSIQKSMERFSFDGAPSADHSASDGYAPGGDYFKARSGVHAERNSRGDLVALGEAEVREPTIPRRPPSIDLKPSRSEGGPRGAPGQGAPLAAPPSNGPAPLDASVHDGEYVPTGYFARMSAAKAGFPDRSDTNTSSSLLDLASHDEPMAEDAARQ</sequence>
<comment type="caution">
    <text evidence="2">The sequence shown here is derived from an EMBL/GenBank/DDBJ whole genome shotgun (WGS) entry which is preliminary data.</text>
</comment>
<name>A0AAW1SJA4_9CHLO</name>
<feature type="region of interest" description="Disordered" evidence="1">
    <location>
        <begin position="145"/>
        <end position="175"/>
    </location>
</feature>
<evidence type="ECO:0000313" key="2">
    <source>
        <dbReference type="EMBL" id="KAK9846488.1"/>
    </source>
</evidence>
<dbReference type="Proteomes" id="UP001445335">
    <property type="component" value="Unassembled WGS sequence"/>
</dbReference>
<feature type="compositionally biased region" description="Basic and acidic residues" evidence="1">
    <location>
        <begin position="162"/>
        <end position="175"/>
    </location>
</feature>
<organism evidence="2 3">
    <name type="scientific">Elliptochloris bilobata</name>
    <dbReference type="NCBI Taxonomy" id="381761"/>
    <lineage>
        <taxon>Eukaryota</taxon>
        <taxon>Viridiplantae</taxon>
        <taxon>Chlorophyta</taxon>
        <taxon>core chlorophytes</taxon>
        <taxon>Trebouxiophyceae</taxon>
        <taxon>Trebouxiophyceae incertae sedis</taxon>
        <taxon>Elliptochloris clade</taxon>
        <taxon>Elliptochloris</taxon>
    </lineage>
</organism>
<gene>
    <name evidence="2" type="ORF">WJX81_005165</name>
</gene>
<feature type="region of interest" description="Disordered" evidence="1">
    <location>
        <begin position="1"/>
        <end position="126"/>
    </location>
</feature>
<feature type="compositionally biased region" description="Basic and acidic residues" evidence="1">
    <location>
        <begin position="9"/>
        <end position="31"/>
    </location>
</feature>
<dbReference type="AlphaFoldDB" id="A0AAW1SJA4"/>
<proteinExistence type="predicted"/>
<protein>
    <submittedName>
        <fullName evidence="2">Uncharacterized protein</fullName>
    </submittedName>
</protein>
<evidence type="ECO:0000313" key="3">
    <source>
        <dbReference type="Proteomes" id="UP001445335"/>
    </source>
</evidence>
<evidence type="ECO:0000256" key="1">
    <source>
        <dbReference type="SAM" id="MobiDB-lite"/>
    </source>
</evidence>